<keyword evidence="2" id="KW-1185">Reference proteome</keyword>
<reference evidence="1" key="1">
    <citation type="journal article" date="2017" name="Nature">
        <title>The sunflower genome provides insights into oil metabolism, flowering and Asterid evolution.</title>
        <authorList>
            <person name="Badouin H."/>
            <person name="Gouzy J."/>
            <person name="Grassa C.J."/>
            <person name="Murat F."/>
            <person name="Staton S.E."/>
            <person name="Cottret L."/>
            <person name="Lelandais-Briere C."/>
            <person name="Owens G.L."/>
            <person name="Carrere S."/>
            <person name="Mayjonade B."/>
            <person name="Legrand L."/>
            <person name="Gill N."/>
            <person name="Kane N.C."/>
            <person name="Bowers J.E."/>
            <person name="Hubner S."/>
            <person name="Bellec A."/>
            <person name="Berard A."/>
            <person name="Berges H."/>
            <person name="Blanchet N."/>
            <person name="Boniface M.C."/>
            <person name="Brunel D."/>
            <person name="Catrice O."/>
            <person name="Chaidir N."/>
            <person name="Claudel C."/>
            <person name="Donnadieu C."/>
            <person name="Faraut T."/>
            <person name="Fievet G."/>
            <person name="Helmstetter N."/>
            <person name="King M."/>
            <person name="Knapp S.J."/>
            <person name="Lai Z."/>
            <person name="Le Paslier M.C."/>
            <person name="Lippi Y."/>
            <person name="Lorenzon L."/>
            <person name="Mandel J.R."/>
            <person name="Marage G."/>
            <person name="Marchand G."/>
            <person name="Marquand E."/>
            <person name="Bret-Mestries E."/>
            <person name="Morien E."/>
            <person name="Nambeesan S."/>
            <person name="Nguyen T."/>
            <person name="Pegot-Espagnet P."/>
            <person name="Pouilly N."/>
            <person name="Raftis F."/>
            <person name="Sallet E."/>
            <person name="Schiex T."/>
            <person name="Thomas J."/>
            <person name="Vandecasteele C."/>
            <person name="Vares D."/>
            <person name="Vear F."/>
            <person name="Vautrin S."/>
            <person name="Crespi M."/>
            <person name="Mangin B."/>
            <person name="Burke J.M."/>
            <person name="Salse J."/>
            <person name="Munos S."/>
            <person name="Vincourt P."/>
            <person name="Rieseberg L.H."/>
            <person name="Langlade N.B."/>
        </authorList>
    </citation>
    <scope>NUCLEOTIDE SEQUENCE</scope>
    <source>
        <tissue evidence="1">Leaves</tissue>
    </source>
</reference>
<accession>A0A9K3ELD4</accession>
<dbReference type="AlphaFoldDB" id="A0A9K3ELD4"/>
<dbReference type="Gramene" id="mRNA:HanXRQr2_Chr13g0612101">
    <property type="protein sequence ID" value="mRNA:HanXRQr2_Chr13g0612101"/>
    <property type="gene ID" value="HanXRQr2_Chr13g0612101"/>
</dbReference>
<proteinExistence type="predicted"/>
<dbReference type="Proteomes" id="UP000215914">
    <property type="component" value="Unassembled WGS sequence"/>
</dbReference>
<reference evidence="1" key="2">
    <citation type="submission" date="2020-06" db="EMBL/GenBank/DDBJ databases">
        <title>Helianthus annuus Genome sequencing and assembly Release 2.</title>
        <authorList>
            <person name="Gouzy J."/>
            <person name="Langlade N."/>
            <person name="Munos S."/>
        </authorList>
    </citation>
    <scope>NUCLEOTIDE SEQUENCE</scope>
    <source>
        <tissue evidence="1">Leaves</tissue>
    </source>
</reference>
<protein>
    <submittedName>
        <fullName evidence="1">Uncharacterized protein</fullName>
    </submittedName>
</protein>
<dbReference type="EMBL" id="MNCJ02000328">
    <property type="protein sequence ID" value="KAF5775442.1"/>
    <property type="molecule type" value="Genomic_DNA"/>
</dbReference>
<evidence type="ECO:0000313" key="2">
    <source>
        <dbReference type="Proteomes" id="UP000215914"/>
    </source>
</evidence>
<sequence length="42" mass="4959">MTELLMCNRVDTKITMPSMEDHDECFFLLGIEGVFWVLAYRC</sequence>
<gene>
    <name evidence="1" type="ORF">HanXRQr2_Chr13g0612101</name>
</gene>
<name>A0A9K3ELD4_HELAN</name>
<evidence type="ECO:0000313" key="1">
    <source>
        <dbReference type="EMBL" id="KAF5775442.1"/>
    </source>
</evidence>
<comment type="caution">
    <text evidence="1">The sequence shown here is derived from an EMBL/GenBank/DDBJ whole genome shotgun (WGS) entry which is preliminary data.</text>
</comment>
<organism evidence="1 2">
    <name type="scientific">Helianthus annuus</name>
    <name type="common">Common sunflower</name>
    <dbReference type="NCBI Taxonomy" id="4232"/>
    <lineage>
        <taxon>Eukaryota</taxon>
        <taxon>Viridiplantae</taxon>
        <taxon>Streptophyta</taxon>
        <taxon>Embryophyta</taxon>
        <taxon>Tracheophyta</taxon>
        <taxon>Spermatophyta</taxon>
        <taxon>Magnoliopsida</taxon>
        <taxon>eudicotyledons</taxon>
        <taxon>Gunneridae</taxon>
        <taxon>Pentapetalae</taxon>
        <taxon>asterids</taxon>
        <taxon>campanulids</taxon>
        <taxon>Asterales</taxon>
        <taxon>Asteraceae</taxon>
        <taxon>Asteroideae</taxon>
        <taxon>Heliantheae alliance</taxon>
        <taxon>Heliantheae</taxon>
        <taxon>Helianthus</taxon>
    </lineage>
</organism>